<dbReference type="PROSITE" id="PS50011">
    <property type="entry name" value="PROTEIN_KINASE_DOM"/>
    <property type="match status" value="1"/>
</dbReference>
<dbReference type="InterPro" id="IPR011009">
    <property type="entry name" value="Kinase-like_dom_sf"/>
</dbReference>
<evidence type="ECO:0000313" key="5">
    <source>
        <dbReference type="Proteomes" id="UP000030762"/>
    </source>
</evidence>
<dbReference type="SUPFAM" id="SSF56112">
    <property type="entry name" value="Protein kinase-like (PK-like)"/>
    <property type="match status" value="1"/>
</dbReference>
<dbReference type="PANTHER" id="PTHR44329:SF214">
    <property type="entry name" value="PROTEIN KINASE DOMAIN-CONTAINING PROTEIN"/>
    <property type="match status" value="1"/>
</dbReference>
<dbReference type="Gene3D" id="1.10.510.10">
    <property type="entry name" value="Transferase(Phosphotransferase) domain 1"/>
    <property type="match status" value="1"/>
</dbReference>
<dbReference type="GeneID" id="19945831"/>
<dbReference type="OrthoDB" id="4062651at2759"/>
<dbReference type="VEuPathDB" id="FungiDB:SDRG_05104"/>
<dbReference type="OMA" id="WNVCPAD"/>
<protein>
    <submittedName>
        <fullName evidence="4">TKL protein kinase</fullName>
    </submittedName>
</protein>
<keyword evidence="4" id="KW-0418">Kinase</keyword>
<feature type="region of interest" description="Disordered" evidence="1">
    <location>
        <begin position="296"/>
        <end position="331"/>
    </location>
</feature>
<dbReference type="SMART" id="SM00220">
    <property type="entry name" value="S_TKc"/>
    <property type="match status" value="1"/>
</dbReference>
<organism evidence="4 5">
    <name type="scientific">Saprolegnia diclina (strain VS20)</name>
    <dbReference type="NCBI Taxonomy" id="1156394"/>
    <lineage>
        <taxon>Eukaryota</taxon>
        <taxon>Sar</taxon>
        <taxon>Stramenopiles</taxon>
        <taxon>Oomycota</taxon>
        <taxon>Saprolegniomycetes</taxon>
        <taxon>Saprolegniales</taxon>
        <taxon>Saprolegniaceae</taxon>
        <taxon>Saprolegnia</taxon>
    </lineage>
</organism>
<dbReference type="GO" id="GO:0005524">
    <property type="term" value="F:ATP binding"/>
    <property type="evidence" value="ECO:0007669"/>
    <property type="project" value="InterPro"/>
</dbReference>
<dbReference type="eggNOG" id="KOG0192">
    <property type="taxonomic scope" value="Eukaryota"/>
</dbReference>
<gene>
    <name evidence="4" type="ORF">SDRG_05104</name>
</gene>
<dbReference type="InterPro" id="IPR001245">
    <property type="entry name" value="Ser-Thr/Tyr_kinase_cat_dom"/>
</dbReference>
<keyword evidence="5" id="KW-1185">Reference proteome</keyword>
<dbReference type="GO" id="GO:0004674">
    <property type="term" value="F:protein serine/threonine kinase activity"/>
    <property type="evidence" value="ECO:0007669"/>
    <property type="project" value="TreeGrafter"/>
</dbReference>
<dbReference type="InterPro" id="IPR000719">
    <property type="entry name" value="Prot_kinase_dom"/>
</dbReference>
<accession>T0QS47</accession>
<dbReference type="STRING" id="1156394.T0QS47"/>
<evidence type="ECO:0000256" key="2">
    <source>
        <dbReference type="SAM" id="Phobius"/>
    </source>
</evidence>
<dbReference type="PANTHER" id="PTHR44329">
    <property type="entry name" value="SERINE/THREONINE-PROTEIN KINASE TNNI3K-RELATED"/>
    <property type="match status" value="1"/>
</dbReference>
<dbReference type="Pfam" id="PF07714">
    <property type="entry name" value="PK_Tyr_Ser-Thr"/>
    <property type="match status" value="1"/>
</dbReference>
<sequence>MPTPWAENADLVARFRALDSAGVVGNALVPSSPPPPATARLDSYGLVWPDLTALAKEALLWDMGFVRASTFPDDVAQVYTACDGNTNSGSSMASIAVSEAAFLASQANATVRTCAGANGNYTRQENAHGMFLGKVVKCAVPLLPDTTPNSYASMWAQDGLDATTVPDPRLWRHEWHSIGFPSFLLFAIHTVPAQFTETAWGKCPATTAPGSLIVPCTVYKPGNFSSLVFSPPNTEWCLPRPSSAMDKWLTAIHDAKTNRDEVKPAVSTLTIVLIAVLAFLLLGVIAYVCLRRPRRPRGDHDGSQSPTSSYYHATRPTLGTGSGHGSSQAKQTITTSSKALNAFQEDPYLCSKRLPYSSITYSRMLSKGAFGEVWLGTLTDTSPRPVAIKRILDAKRADAAELECFADEIRLMALFSHPNIVHFLGFGWNTLQNMCAVTEYLANGDVSGYLAVHRAVAYDVKIAIGLGVLNAVQYLHTLDPPVIHRDLKGRNVLLSDALVAKLSDFGISRQRIADETMTVGVGTAFWTAPEVLLGLKYDASVDVYSFGVIMTELDTQHAPYADIKGVPSMHIVQKVTGQDGAPAPLRPTLTRDAPAWFVATANACMERDPTRRPTISELRDRFTDALRADAHI</sequence>
<reference evidence="4 5" key="1">
    <citation type="submission" date="2012-04" db="EMBL/GenBank/DDBJ databases">
        <title>The Genome Sequence of Saprolegnia declina VS20.</title>
        <authorList>
            <consortium name="The Broad Institute Genome Sequencing Platform"/>
            <person name="Russ C."/>
            <person name="Nusbaum C."/>
            <person name="Tyler B."/>
            <person name="van West P."/>
            <person name="Dieguez-Uribeondo J."/>
            <person name="de Bruijn I."/>
            <person name="Tripathy S."/>
            <person name="Jiang R."/>
            <person name="Young S.K."/>
            <person name="Zeng Q."/>
            <person name="Gargeya S."/>
            <person name="Fitzgerald M."/>
            <person name="Haas B."/>
            <person name="Abouelleil A."/>
            <person name="Alvarado L."/>
            <person name="Arachchi H.M."/>
            <person name="Berlin A."/>
            <person name="Chapman S.B."/>
            <person name="Goldberg J."/>
            <person name="Griggs A."/>
            <person name="Gujja S."/>
            <person name="Hansen M."/>
            <person name="Howarth C."/>
            <person name="Imamovic A."/>
            <person name="Larimer J."/>
            <person name="McCowen C."/>
            <person name="Montmayeur A."/>
            <person name="Murphy C."/>
            <person name="Neiman D."/>
            <person name="Pearson M."/>
            <person name="Priest M."/>
            <person name="Roberts A."/>
            <person name="Saif S."/>
            <person name="Shea T."/>
            <person name="Sisk P."/>
            <person name="Sykes S."/>
            <person name="Wortman J."/>
            <person name="Nusbaum C."/>
            <person name="Birren B."/>
        </authorList>
    </citation>
    <scope>NUCLEOTIDE SEQUENCE [LARGE SCALE GENOMIC DNA]</scope>
    <source>
        <strain evidence="4 5">VS20</strain>
    </source>
</reference>
<keyword evidence="2" id="KW-1133">Transmembrane helix</keyword>
<feature type="transmembrane region" description="Helical" evidence="2">
    <location>
        <begin position="269"/>
        <end position="290"/>
    </location>
</feature>
<dbReference type="PROSITE" id="PS00108">
    <property type="entry name" value="PROTEIN_KINASE_ST"/>
    <property type="match status" value="1"/>
</dbReference>
<evidence type="ECO:0000256" key="1">
    <source>
        <dbReference type="SAM" id="MobiDB-lite"/>
    </source>
</evidence>
<proteinExistence type="predicted"/>
<dbReference type="EMBL" id="JH767144">
    <property type="protein sequence ID" value="EQC37501.1"/>
    <property type="molecule type" value="Genomic_DNA"/>
</dbReference>
<keyword evidence="2" id="KW-0812">Transmembrane</keyword>
<dbReference type="InterPro" id="IPR051681">
    <property type="entry name" value="Ser/Thr_Kinases-Pseudokinases"/>
</dbReference>
<feature type="domain" description="Protein kinase" evidence="3">
    <location>
        <begin position="359"/>
        <end position="632"/>
    </location>
</feature>
<evidence type="ECO:0000313" key="4">
    <source>
        <dbReference type="EMBL" id="EQC37501.1"/>
    </source>
</evidence>
<name>T0QS47_SAPDV</name>
<dbReference type="Proteomes" id="UP000030762">
    <property type="component" value="Unassembled WGS sequence"/>
</dbReference>
<keyword evidence="4" id="KW-0808">Transferase</keyword>
<dbReference type="InParanoid" id="T0QS47"/>
<keyword evidence="2" id="KW-0472">Membrane</keyword>
<dbReference type="AlphaFoldDB" id="T0QS47"/>
<dbReference type="InterPro" id="IPR008271">
    <property type="entry name" value="Ser/Thr_kinase_AS"/>
</dbReference>
<dbReference type="RefSeq" id="XP_008609021.1">
    <property type="nucleotide sequence ID" value="XM_008610799.1"/>
</dbReference>
<evidence type="ECO:0000259" key="3">
    <source>
        <dbReference type="PROSITE" id="PS50011"/>
    </source>
</evidence>